<keyword evidence="5" id="KW-0460">Magnesium</keyword>
<dbReference type="GO" id="GO:0000287">
    <property type="term" value="F:magnesium ion binding"/>
    <property type="evidence" value="ECO:0007669"/>
    <property type="project" value="UniProtKB-UniRule"/>
</dbReference>
<keyword evidence="4 5" id="KW-0378">Hydrolase</keyword>
<dbReference type="GO" id="GO:0016787">
    <property type="term" value="F:hydrolase activity"/>
    <property type="evidence" value="ECO:0007669"/>
    <property type="project" value="UniProtKB-KW"/>
</dbReference>
<reference evidence="10" key="2">
    <citation type="journal article" date="2019" name="Int. J. Syst. Evol. Microbiol.">
        <title>The Global Catalogue of Microorganisms (GCM) 10K type strain sequencing project: providing services to taxonomists for standard genome sequencing and annotation.</title>
        <authorList>
            <consortium name="The Broad Institute Genomics Platform"/>
            <consortium name="The Broad Institute Genome Sequencing Center for Infectious Disease"/>
            <person name="Wu L."/>
            <person name="Ma J."/>
        </authorList>
    </citation>
    <scope>NUCLEOTIDE SEQUENCE [LARGE SCALE GENOMIC DNA]</scope>
    <source>
        <strain evidence="10">NBRC 107710</strain>
    </source>
</reference>
<evidence type="ECO:0000259" key="6">
    <source>
        <dbReference type="Pfam" id="PF01850"/>
    </source>
</evidence>
<dbReference type="EMBL" id="JACIDN010000001">
    <property type="protein sequence ID" value="MBB3900766.1"/>
    <property type="molecule type" value="Genomic_DNA"/>
</dbReference>
<accession>A0A7W6AGV2</accession>
<dbReference type="Gene3D" id="3.40.50.1010">
    <property type="entry name" value="5'-nuclease"/>
    <property type="match status" value="1"/>
</dbReference>
<reference evidence="7" key="4">
    <citation type="submission" date="2023-01" db="EMBL/GenBank/DDBJ databases">
        <title>Draft genome sequence of Methylobacterium brachythecii strain NBRC 107710.</title>
        <authorList>
            <person name="Sun Q."/>
            <person name="Mori K."/>
        </authorList>
    </citation>
    <scope>NUCLEOTIDE SEQUENCE</scope>
    <source>
        <strain evidence="7">NBRC 107710</strain>
    </source>
</reference>
<protein>
    <recommendedName>
        <fullName evidence="5">Ribonuclease VapC</fullName>
        <shortName evidence="5">RNase VapC</shortName>
        <ecNumber evidence="5">3.1.-.-</ecNumber>
    </recommendedName>
    <alternativeName>
        <fullName evidence="5">Toxin VapC</fullName>
    </alternativeName>
</protein>
<reference evidence="8 9" key="3">
    <citation type="submission" date="2020-08" db="EMBL/GenBank/DDBJ databases">
        <title>Genomic Encyclopedia of Type Strains, Phase IV (KMG-IV): sequencing the most valuable type-strain genomes for metagenomic binning, comparative biology and taxonomic classification.</title>
        <authorList>
            <person name="Goeker M."/>
        </authorList>
    </citation>
    <scope>NUCLEOTIDE SEQUENCE [LARGE SCALE GENOMIC DNA]</scope>
    <source>
        <strain evidence="8 9">DSM 24105</strain>
    </source>
</reference>
<dbReference type="RefSeq" id="WP_183501563.1">
    <property type="nucleotide sequence ID" value="NZ_BSPG01000041.1"/>
</dbReference>
<evidence type="ECO:0000256" key="5">
    <source>
        <dbReference type="HAMAP-Rule" id="MF_00265"/>
    </source>
</evidence>
<evidence type="ECO:0000256" key="3">
    <source>
        <dbReference type="ARBA" id="ARBA00022723"/>
    </source>
</evidence>
<dbReference type="EC" id="3.1.-.-" evidence="5"/>
<evidence type="ECO:0000256" key="4">
    <source>
        <dbReference type="ARBA" id="ARBA00022801"/>
    </source>
</evidence>
<dbReference type="HAMAP" id="MF_00265">
    <property type="entry name" value="VapC_Nob1"/>
    <property type="match status" value="1"/>
</dbReference>
<gene>
    <name evidence="5" type="primary">vapC</name>
    <name evidence="7" type="synonym">vapC_3</name>
    <name evidence="7" type="ORF">GCM10007884_44170</name>
    <name evidence="8" type="ORF">GGR33_000246</name>
</gene>
<evidence type="ECO:0000313" key="7">
    <source>
        <dbReference type="EMBL" id="GLS46423.1"/>
    </source>
</evidence>
<dbReference type="Proteomes" id="UP001156881">
    <property type="component" value="Unassembled WGS sequence"/>
</dbReference>
<keyword evidence="10" id="KW-1185">Reference proteome</keyword>
<comment type="similarity">
    <text evidence="5">Belongs to the PINc/VapC protein family.</text>
</comment>
<keyword evidence="3 5" id="KW-0479">Metal-binding</keyword>
<feature type="binding site" evidence="5">
    <location>
        <position position="4"/>
    </location>
    <ligand>
        <name>Mg(2+)</name>
        <dbReference type="ChEBI" id="CHEBI:18420"/>
    </ligand>
</feature>
<keyword evidence="1 5" id="KW-1277">Toxin-antitoxin system</keyword>
<dbReference type="InterPro" id="IPR029060">
    <property type="entry name" value="PIN-like_dom_sf"/>
</dbReference>
<dbReference type="GO" id="GO:0004540">
    <property type="term" value="F:RNA nuclease activity"/>
    <property type="evidence" value="ECO:0007669"/>
    <property type="project" value="InterPro"/>
</dbReference>
<comment type="cofactor">
    <cofactor evidence="5">
        <name>Mg(2+)</name>
        <dbReference type="ChEBI" id="CHEBI:18420"/>
    </cofactor>
</comment>
<keyword evidence="2 5" id="KW-0540">Nuclease</keyword>
<dbReference type="SUPFAM" id="SSF88723">
    <property type="entry name" value="PIN domain-like"/>
    <property type="match status" value="1"/>
</dbReference>
<feature type="domain" description="PIN" evidence="6">
    <location>
        <begin position="1"/>
        <end position="128"/>
    </location>
</feature>
<dbReference type="CDD" id="cd09871">
    <property type="entry name" value="PIN_MtVapC28-VapC30-like"/>
    <property type="match status" value="1"/>
</dbReference>
<sequence length="132" mass="13949">MFVDASALVAIFKREPDAPVMIRQIQDAAEPITSPVAIYEAAMAIGRTFKGGPRAAKGDLDAFLALTGIRVVPVTPEDADRALAAHEQYGKGTGHPARLNMGDCFAYAVAKGHGVPLLYKGEDFVHTDLGGI</sequence>
<evidence type="ECO:0000313" key="10">
    <source>
        <dbReference type="Proteomes" id="UP001156881"/>
    </source>
</evidence>
<evidence type="ECO:0000313" key="8">
    <source>
        <dbReference type="EMBL" id="MBB3900766.1"/>
    </source>
</evidence>
<dbReference type="Pfam" id="PF01850">
    <property type="entry name" value="PIN"/>
    <property type="match status" value="1"/>
</dbReference>
<dbReference type="EMBL" id="BSPG01000041">
    <property type="protein sequence ID" value="GLS46423.1"/>
    <property type="molecule type" value="Genomic_DNA"/>
</dbReference>
<feature type="binding site" evidence="5">
    <location>
        <position position="103"/>
    </location>
    <ligand>
        <name>Mg(2+)</name>
        <dbReference type="ChEBI" id="CHEBI:18420"/>
    </ligand>
</feature>
<dbReference type="AlphaFoldDB" id="A0A7W6AGV2"/>
<evidence type="ECO:0000256" key="1">
    <source>
        <dbReference type="ARBA" id="ARBA00022649"/>
    </source>
</evidence>
<comment type="caution">
    <text evidence="8">The sequence shown here is derived from an EMBL/GenBank/DDBJ whole genome shotgun (WGS) entry which is preliminary data.</text>
</comment>
<evidence type="ECO:0000256" key="2">
    <source>
        <dbReference type="ARBA" id="ARBA00022722"/>
    </source>
</evidence>
<keyword evidence="5" id="KW-0800">Toxin</keyword>
<dbReference type="Proteomes" id="UP000517759">
    <property type="component" value="Unassembled WGS sequence"/>
</dbReference>
<reference evidence="7" key="1">
    <citation type="journal article" date="2014" name="Int. J. Syst. Evol. Microbiol.">
        <title>Complete genome of a new Firmicutes species belonging to the dominant human colonic microbiota ('Ruminococcus bicirculans') reveals two chromosomes and a selective capacity to utilize plant glucans.</title>
        <authorList>
            <consortium name="NISC Comparative Sequencing Program"/>
            <person name="Wegmann U."/>
            <person name="Louis P."/>
            <person name="Goesmann A."/>
            <person name="Henrissat B."/>
            <person name="Duncan S.H."/>
            <person name="Flint H.J."/>
        </authorList>
    </citation>
    <scope>NUCLEOTIDE SEQUENCE</scope>
    <source>
        <strain evidence="7">NBRC 107710</strain>
    </source>
</reference>
<name>A0A7W6AGV2_9HYPH</name>
<comment type="function">
    <text evidence="5">Toxic component of a toxin-antitoxin (TA) system. An RNase.</text>
</comment>
<dbReference type="InterPro" id="IPR002716">
    <property type="entry name" value="PIN_dom"/>
</dbReference>
<dbReference type="InterPro" id="IPR022907">
    <property type="entry name" value="VapC_family"/>
</dbReference>
<organism evidence="8 9">
    <name type="scientific">Methylobacterium brachythecii</name>
    <dbReference type="NCBI Taxonomy" id="1176177"/>
    <lineage>
        <taxon>Bacteria</taxon>
        <taxon>Pseudomonadati</taxon>
        <taxon>Pseudomonadota</taxon>
        <taxon>Alphaproteobacteria</taxon>
        <taxon>Hyphomicrobiales</taxon>
        <taxon>Methylobacteriaceae</taxon>
        <taxon>Methylobacterium</taxon>
    </lineage>
</organism>
<dbReference type="GO" id="GO:0090729">
    <property type="term" value="F:toxin activity"/>
    <property type="evidence" value="ECO:0007669"/>
    <property type="project" value="UniProtKB-KW"/>
</dbReference>
<proteinExistence type="inferred from homology"/>
<evidence type="ECO:0000313" key="9">
    <source>
        <dbReference type="Proteomes" id="UP000517759"/>
    </source>
</evidence>